<evidence type="ECO:0000256" key="4">
    <source>
        <dbReference type="ARBA" id="ARBA00023002"/>
    </source>
</evidence>
<evidence type="ECO:0000313" key="8">
    <source>
        <dbReference type="Proteomes" id="UP000800093"/>
    </source>
</evidence>
<evidence type="ECO:0000313" key="7">
    <source>
        <dbReference type="EMBL" id="KAF2270157.1"/>
    </source>
</evidence>
<proteinExistence type="inferred from homology"/>
<name>A0A9P4TQK9_9PLEO</name>
<dbReference type="GO" id="GO:0071949">
    <property type="term" value="F:FAD binding"/>
    <property type="evidence" value="ECO:0007669"/>
    <property type="project" value="InterPro"/>
</dbReference>
<dbReference type="InterPro" id="IPR016166">
    <property type="entry name" value="FAD-bd_PCMH"/>
</dbReference>
<gene>
    <name evidence="7" type="ORF">CC78DRAFT_557526</name>
</gene>
<feature type="signal peptide" evidence="5">
    <location>
        <begin position="1"/>
        <end position="23"/>
    </location>
</feature>
<evidence type="ECO:0000256" key="3">
    <source>
        <dbReference type="ARBA" id="ARBA00022827"/>
    </source>
</evidence>
<dbReference type="SUPFAM" id="SSF56176">
    <property type="entry name" value="FAD-binding/transporter-associated domain-like"/>
    <property type="match status" value="1"/>
</dbReference>
<evidence type="ECO:0000259" key="6">
    <source>
        <dbReference type="PROSITE" id="PS51387"/>
    </source>
</evidence>
<dbReference type="Pfam" id="PF01565">
    <property type="entry name" value="FAD_binding_4"/>
    <property type="match status" value="1"/>
</dbReference>
<keyword evidence="8" id="KW-1185">Reference proteome</keyword>
<dbReference type="InterPro" id="IPR006094">
    <property type="entry name" value="Oxid_FAD_bind_N"/>
</dbReference>
<protein>
    <submittedName>
        <fullName evidence="7">FAD-binding domain-containing protein</fullName>
    </submittedName>
</protein>
<reference evidence="8" key="1">
    <citation type="journal article" date="2020" name="Stud. Mycol.">
        <title>101 Dothideomycetes genomes: A test case for predicting lifestyles and emergence of pathogens.</title>
        <authorList>
            <person name="Haridas S."/>
            <person name="Albert R."/>
            <person name="Binder M."/>
            <person name="Bloem J."/>
            <person name="LaButti K."/>
            <person name="Salamov A."/>
            <person name="Andreopoulos B."/>
            <person name="Baker S."/>
            <person name="Barry K."/>
            <person name="Bills G."/>
            <person name="Bluhm B."/>
            <person name="Cannon C."/>
            <person name="Castanera R."/>
            <person name="Culley D."/>
            <person name="Daum C."/>
            <person name="Ezra D."/>
            <person name="Gonzalez J."/>
            <person name="Henrissat B."/>
            <person name="Kuo A."/>
            <person name="Liang C."/>
            <person name="Lipzen A."/>
            <person name="Lutzoni F."/>
            <person name="Magnuson J."/>
            <person name="Mondo S."/>
            <person name="Nolan M."/>
            <person name="Ohm R."/>
            <person name="Pangilinan J."/>
            <person name="Park H.-J."/>
            <person name="Ramirez L."/>
            <person name="Alfaro M."/>
            <person name="Sun H."/>
            <person name="Tritt A."/>
            <person name="Yoshinaga Y."/>
            <person name="Zwiers L.-H."/>
            <person name="Turgeon B."/>
            <person name="Goodwin S."/>
            <person name="Spatafora J."/>
            <person name="Crous P."/>
            <person name="Grigoriev I."/>
        </authorList>
    </citation>
    <scope>NUCLEOTIDE SEQUENCE [LARGE SCALE GENOMIC DNA]</scope>
    <source>
        <strain evidence="8">CBS 304.66</strain>
    </source>
</reference>
<feature type="domain" description="FAD-binding PCMH-type" evidence="6">
    <location>
        <begin position="76"/>
        <end position="253"/>
    </location>
</feature>
<dbReference type="InterPro" id="IPR050416">
    <property type="entry name" value="FAD-linked_Oxidoreductase"/>
</dbReference>
<evidence type="ECO:0000256" key="2">
    <source>
        <dbReference type="ARBA" id="ARBA00022630"/>
    </source>
</evidence>
<dbReference type="Proteomes" id="UP000800093">
    <property type="component" value="Unassembled WGS sequence"/>
</dbReference>
<dbReference type="PROSITE" id="PS51387">
    <property type="entry name" value="FAD_PCMH"/>
    <property type="match status" value="1"/>
</dbReference>
<feature type="chain" id="PRO_5040331328" evidence="5">
    <location>
        <begin position="24"/>
        <end position="521"/>
    </location>
</feature>
<dbReference type="InterPro" id="IPR036318">
    <property type="entry name" value="FAD-bd_PCMH-like_sf"/>
</dbReference>
<evidence type="ECO:0000256" key="5">
    <source>
        <dbReference type="SAM" id="SignalP"/>
    </source>
</evidence>
<dbReference type="EMBL" id="ML986580">
    <property type="protein sequence ID" value="KAF2270157.1"/>
    <property type="molecule type" value="Genomic_DNA"/>
</dbReference>
<comment type="caution">
    <text evidence="7">The sequence shown here is derived from an EMBL/GenBank/DDBJ whole genome shotgun (WGS) entry which is preliminary data.</text>
</comment>
<dbReference type="GO" id="GO:0016491">
    <property type="term" value="F:oxidoreductase activity"/>
    <property type="evidence" value="ECO:0007669"/>
    <property type="project" value="UniProtKB-KW"/>
</dbReference>
<dbReference type="PANTHER" id="PTHR42973">
    <property type="entry name" value="BINDING OXIDOREDUCTASE, PUTATIVE (AFU_ORTHOLOGUE AFUA_1G17690)-RELATED"/>
    <property type="match status" value="1"/>
</dbReference>
<keyword evidence="3" id="KW-0274">FAD</keyword>
<evidence type="ECO:0000256" key="1">
    <source>
        <dbReference type="ARBA" id="ARBA00005466"/>
    </source>
</evidence>
<dbReference type="OrthoDB" id="2151789at2759"/>
<dbReference type="InterPro" id="IPR016169">
    <property type="entry name" value="FAD-bd_PCMH_sub2"/>
</dbReference>
<sequence>MGLIHSSWLLFIYFSSYLSVVHAAIPDRNLILAQLEKNGACCTTLDYFLPNKVHLNDILDVEYQQSQQSFWSAQERSLNPTCIVIPTSTQDVSIAVSILYVAYEASVNGCQFAVRGAGHTPHAGAANIDGGVTIDMQSMDQVTVSADQQQVSVGSGNRFGNIYTTLDDLNLVMTAGRVSTVGIGGLTIGGGVSFFSGRYGFACDNINAFEIVLANGTITTASSASNPSLFRALKGGNNNFGIVTRFDAKLRPQTAFWGGTISQPITNKEAFYDFFTNFTISANYDPYSALISIFAWVSGVPTIIHTPVYTDGDVAWPPPTFAPLDAMPKLSTTIRKAKLSKFTDEIATTASPTTGRYNLFVTVSYVNDPEVASEFMAEIFDLTDNTINELLTVVGLIPTLTFQPLPHVLYSKSSLTGGNVLGLDRFQYDLVNVLYTISWQFPTDSERVETAFQELEAAIIAKAKERGIYNEWIYLNYAAQWQDPIQSYGSANVQFLREVSRQYDPSGLFQEAVPGGFKLGI</sequence>
<dbReference type="Gene3D" id="3.30.465.10">
    <property type="match status" value="1"/>
</dbReference>
<keyword evidence="4" id="KW-0560">Oxidoreductase</keyword>
<keyword evidence="2" id="KW-0285">Flavoprotein</keyword>
<keyword evidence="5" id="KW-0732">Signal</keyword>
<organism evidence="7 8">
    <name type="scientific">Lojkania enalia</name>
    <dbReference type="NCBI Taxonomy" id="147567"/>
    <lineage>
        <taxon>Eukaryota</taxon>
        <taxon>Fungi</taxon>
        <taxon>Dikarya</taxon>
        <taxon>Ascomycota</taxon>
        <taxon>Pezizomycotina</taxon>
        <taxon>Dothideomycetes</taxon>
        <taxon>Pleosporomycetidae</taxon>
        <taxon>Pleosporales</taxon>
        <taxon>Pleosporales incertae sedis</taxon>
        <taxon>Lojkania</taxon>
    </lineage>
</organism>
<dbReference type="AlphaFoldDB" id="A0A9P4TQK9"/>
<comment type="similarity">
    <text evidence="1">Belongs to the oxygen-dependent FAD-linked oxidoreductase family.</text>
</comment>
<dbReference type="PANTHER" id="PTHR42973:SF22">
    <property type="entry name" value="FAD-BINDING PCMH-TYPE DOMAIN-CONTAINING PROTEIN-RELATED"/>
    <property type="match status" value="1"/>
</dbReference>
<accession>A0A9P4TQK9</accession>